<protein>
    <submittedName>
        <fullName evidence="1">Uncharacterized protein</fullName>
    </submittedName>
</protein>
<sequence length="83" mass="9615">MNPFERSLEPNSLDQKQSSDFFMKLHSYISLAESENDLNNRLHLAQAYLIGWIHGGGDIEQAKTFEELIHATRSLCSHELRQR</sequence>
<proteinExistence type="predicted"/>
<dbReference type="Proteomes" id="UP000053048">
    <property type="component" value="Unassembled WGS sequence"/>
</dbReference>
<accession>A0A0W0H2C9</accession>
<dbReference type="EMBL" id="LKEJ01000194">
    <property type="protein sequence ID" value="KTB54970.1"/>
    <property type="molecule type" value="Genomic_DNA"/>
</dbReference>
<organism evidence="1 2">
    <name type="scientific">Pseudomonas viridiflava ICMP 13104</name>
    <dbReference type="NCBI Taxonomy" id="1198305"/>
    <lineage>
        <taxon>Bacteria</taxon>
        <taxon>Pseudomonadati</taxon>
        <taxon>Pseudomonadota</taxon>
        <taxon>Gammaproteobacteria</taxon>
        <taxon>Pseudomonadales</taxon>
        <taxon>Pseudomonadaceae</taxon>
        <taxon>Pseudomonas</taxon>
    </lineage>
</organism>
<evidence type="ECO:0000313" key="1">
    <source>
        <dbReference type="EMBL" id="KTB54970.1"/>
    </source>
</evidence>
<reference evidence="1 2" key="1">
    <citation type="submission" date="2015-09" db="EMBL/GenBank/DDBJ databases">
        <title>Genome sequence of ICMP 13104.</title>
        <authorList>
            <person name="Visnovsky S."/>
            <person name="Lu A."/>
            <person name="Panda P."/>
            <person name="Pitman A."/>
        </authorList>
    </citation>
    <scope>NUCLEOTIDE SEQUENCE [LARGE SCALE GENOMIC DNA]</scope>
    <source>
        <strain evidence="1 2">ICMP 13104</strain>
    </source>
</reference>
<name>A0A0W0H2C9_PSEVI</name>
<gene>
    <name evidence="1" type="ORF">AO067_20335</name>
</gene>
<dbReference type="AlphaFoldDB" id="A0A0W0H2C9"/>
<evidence type="ECO:0000313" key="2">
    <source>
        <dbReference type="Proteomes" id="UP000053048"/>
    </source>
</evidence>
<comment type="caution">
    <text evidence="1">The sequence shown here is derived from an EMBL/GenBank/DDBJ whole genome shotgun (WGS) entry which is preliminary data.</text>
</comment>
<keyword evidence="2" id="KW-1185">Reference proteome</keyword>